<keyword evidence="2" id="KW-0804">Transcription</keyword>
<evidence type="ECO:0000259" key="5">
    <source>
        <dbReference type="PROSITE" id="PS51037"/>
    </source>
</evidence>
<dbReference type="Proteomes" id="UP000035680">
    <property type="component" value="Unassembled WGS sequence"/>
</dbReference>
<dbReference type="WBParaSite" id="SVE_1504600.1">
    <property type="protein sequence ID" value="SVE_1504600.1"/>
    <property type="gene ID" value="SVE_1504600"/>
</dbReference>
<keyword evidence="1" id="KW-0805">Transcription regulation</keyword>
<reference evidence="6" key="1">
    <citation type="submission" date="2014-07" db="EMBL/GenBank/DDBJ databases">
        <authorList>
            <person name="Martin A.A"/>
            <person name="De Silva N."/>
        </authorList>
    </citation>
    <scope>NUCLEOTIDE SEQUENCE</scope>
</reference>
<dbReference type="GO" id="GO:0005634">
    <property type="term" value="C:nucleus"/>
    <property type="evidence" value="ECO:0007669"/>
    <property type="project" value="UniProtKB-SubCell"/>
</dbReference>
<reference evidence="7" key="2">
    <citation type="submission" date="2015-08" db="UniProtKB">
        <authorList>
            <consortium name="WormBaseParasite"/>
        </authorList>
    </citation>
    <scope>IDENTIFICATION</scope>
</reference>
<dbReference type="GO" id="GO:0006355">
    <property type="term" value="P:regulation of DNA-templated transcription"/>
    <property type="evidence" value="ECO:0007669"/>
    <property type="project" value="InterPro"/>
</dbReference>
<dbReference type="PROSITE" id="PS51037">
    <property type="entry name" value="YEATS"/>
    <property type="match status" value="1"/>
</dbReference>
<keyword evidence="6" id="KW-1185">Reference proteome</keyword>
<evidence type="ECO:0000313" key="6">
    <source>
        <dbReference type="Proteomes" id="UP000035680"/>
    </source>
</evidence>
<feature type="domain" description="YEATS" evidence="5">
    <location>
        <begin position="8"/>
        <end position="154"/>
    </location>
</feature>
<dbReference type="PANTHER" id="PTHR47573">
    <property type="entry name" value="PROTEIN AF-9 HOMOLOG"/>
    <property type="match status" value="1"/>
</dbReference>
<proteinExistence type="predicted"/>
<protein>
    <submittedName>
        <fullName evidence="7">YEATS domain-containing protein 4</fullName>
    </submittedName>
</protein>
<dbReference type="InterPro" id="IPR005033">
    <property type="entry name" value="YEATS"/>
</dbReference>
<dbReference type="STRING" id="75913.A0A0K0FTA4"/>
<evidence type="ECO:0000256" key="3">
    <source>
        <dbReference type="ARBA" id="ARBA00023242"/>
    </source>
</evidence>
<evidence type="ECO:0000256" key="2">
    <source>
        <dbReference type="ARBA" id="ARBA00023163"/>
    </source>
</evidence>
<dbReference type="InterPro" id="IPR055129">
    <property type="entry name" value="YEATS_dom"/>
</dbReference>
<dbReference type="PANTHER" id="PTHR47573:SF1">
    <property type="entry name" value="PROTEIN AF-9 HOMOLOG"/>
    <property type="match status" value="1"/>
</dbReference>
<dbReference type="AlphaFoldDB" id="A0A0K0FTA4"/>
<sequence length="232" mass="27030">MDISAQERKKGSRIIKPIVIGNTAKPLDEPILDATGKSRTHEWVIFVKPYLNEDISKYIKKVQFKLHESYENNVKVVEDAPFQVRETCWAESEVMIKIFFVDSAEKPVTLYHYVRIREDGATFVSTDGSIAAEHYDELIFKEPSPYMERCLLDAVKKNNPSNNKFRTNFEETKRIQMDQILMARAMIQREIEDLKRSIIDGQELLRLKSEELQSILNSRLEESMIGKQEEVK</sequence>
<evidence type="ECO:0000313" key="7">
    <source>
        <dbReference type="WBParaSite" id="SVE_1504600.1"/>
    </source>
</evidence>
<dbReference type="Pfam" id="PF03366">
    <property type="entry name" value="YEATS"/>
    <property type="match status" value="1"/>
</dbReference>
<name>A0A0K0FTA4_STRVS</name>
<dbReference type="InterPro" id="IPR038704">
    <property type="entry name" value="YEAST_sf"/>
</dbReference>
<evidence type="ECO:0000256" key="4">
    <source>
        <dbReference type="PROSITE-ProRule" id="PRU00376"/>
    </source>
</evidence>
<dbReference type="Gene3D" id="2.60.40.1970">
    <property type="entry name" value="YEATS domain"/>
    <property type="match status" value="1"/>
</dbReference>
<organism evidence="6 7">
    <name type="scientific">Strongyloides venezuelensis</name>
    <name type="common">Threadworm</name>
    <dbReference type="NCBI Taxonomy" id="75913"/>
    <lineage>
        <taxon>Eukaryota</taxon>
        <taxon>Metazoa</taxon>
        <taxon>Ecdysozoa</taxon>
        <taxon>Nematoda</taxon>
        <taxon>Chromadorea</taxon>
        <taxon>Rhabditida</taxon>
        <taxon>Tylenchina</taxon>
        <taxon>Panagrolaimomorpha</taxon>
        <taxon>Strongyloidoidea</taxon>
        <taxon>Strongyloididae</taxon>
        <taxon>Strongyloides</taxon>
    </lineage>
</organism>
<comment type="subcellular location">
    <subcellularLocation>
        <location evidence="4">Nucleus</location>
    </subcellularLocation>
</comment>
<accession>A0A0K0FTA4</accession>
<keyword evidence="3 4" id="KW-0539">Nucleus</keyword>
<evidence type="ECO:0000256" key="1">
    <source>
        <dbReference type="ARBA" id="ARBA00023015"/>
    </source>
</evidence>